<evidence type="ECO:0000256" key="1">
    <source>
        <dbReference type="PROSITE-ProRule" id="PRU00169"/>
    </source>
</evidence>
<evidence type="ECO:0000313" key="3">
    <source>
        <dbReference type="EMBL" id="BCL62027.1"/>
    </source>
</evidence>
<reference evidence="3" key="1">
    <citation type="submission" date="2020-09" db="EMBL/GenBank/DDBJ databases">
        <title>Desulfogranum mesoprofundum gen. nov., sp. nov., a novel mesophilic, sulfate-reducing chemolithoautotroph isolated from a deep-sea hydrothermal vent chimney in the Suiyo Seamount.</title>
        <authorList>
            <person name="Hashimoto Y."/>
            <person name="Nakagawa S."/>
        </authorList>
    </citation>
    <scope>NUCLEOTIDE SEQUENCE</scope>
    <source>
        <strain evidence="3">KT2</strain>
    </source>
</reference>
<dbReference type="GO" id="GO:0000160">
    <property type="term" value="P:phosphorelay signal transduction system"/>
    <property type="evidence" value="ECO:0007669"/>
    <property type="project" value="InterPro"/>
</dbReference>
<organism evidence="3 4">
    <name type="scientific">Desulfomarina profundi</name>
    <dbReference type="NCBI Taxonomy" id="2772557"/>
    <lineage>
        <taxon>Bacteria</taxon>
        <taxon>Pseudomonadati</taxon>
        <taxon>Thermodesulfobacteriota</taxon>
        <taxon>Desulfobulbia</taxon>
        <taxon>Desulfobulbales</taxon>
        <taxon>Desulfobulbaceae</taxon>
        <taxon>Desulfomarina</taxon>
    </lineage>
</organism>
<dbReference type="EMBL" id="AP024086">
    <property type="protein sequence ID" value="BCL62027.1"/>
    <property type="molecule type" value="Genomic_DNA"/>
</dbReference>
<dbReference type="PROSITE" id="PS50110">
    <property type="entry name" value="RESPONSE_REGULATORY"/>
    <property type="match status" value="1"/>
</dbReference>
<keyword evidence="4" id="KW-1185">Reference proteome</keyword>
<proteinExistence type="predicted"/>
<dbReference type="KEGG" id="dbk:DGMP_27200"/>
<evidence type="ECO:0000259" key="2">
    <source>
        <dbReference type="PROSITE" id="PS50110"/>
    </source>
</evidence>
<feature type="domain" description="Response regulatory" evidence="2">
    <location>
        <begin position="4"/>
        <end position="80"/>
    </location>
</feature>
<feature type="modified residue" description="4-aspartylphosphate" evidence="1">
    <location>
        <position position="52"/>
    </location>
</feature>
<keyword evidence="1" id="KW-0597">Phosphoprotein</keyword>
<dbReference type="AlphaFoldDB" id="A0A8D5FXY2"/>
<dbReference type="RefSeq" id="WP_228854431.1">
    <property type="nucleotide sequence ID" value="NZ_AP024086.1"/>
</dbReference>
<dbReference type="Proteomes" id="UP000826725">
    <property type="component" value="Chromosome"/>
</dbReference>
<accession>A0A8D5FXY2</accession>
<name>A0A8D5FXY2_9BACT</name>
<evidence type="ECO:0000313" key="4">
    <source>
        <dbReference type="Proteomes" id="UP000826725"/>
    </source>
</evidence>
<gene>
    <name evidence="3" type="ORF">DGMP_27200</name>
</gene>
<protein>
    <recommendedName>
        <fullName evidence="2">Response regulatory domain-containing protein</fullName>
    </recommendedName>
</protein>
<dbReference type="InterPro" id="IPR001789">
    <property type="entry name" value="Sig_transdc_resp-reg_receiver"/>
</dbReference>
<sequence>MKPKLLIIEDELSVAKQLRWGLDKEYDITIATTVKQAKPLLASGVFRVATLDLGLPLTRTVRNRGFPFWKRFPPLPLTAV</sequence>